<dbReference type="PANTHER" id="PTHR33121:SF15">
    <property type="entry name" value="BLUE LIGHT- AND TEMPERATURE-REGULATED ANTIREPRESSOR BLUF"/>
    <property type="match status" value="1"/>
</dbReference>
<dbReference type="Pfam" id="PF00563">
    <property type="entry name" value="EAL"/>
    <property type="match status" value="1"/>
</dbReference>
<dbReference type="InterPro" id="IPR050706">
    <property type="entry name" value="Cyclic-di-GMP_PDE-like"/>
</dbReference>
<gene>
    <name evidence="2" type="ORF">GPLA_1648</name>
</gene>
<evidence type="ECO:0000313" key="3">
    <source>
        <dbReference type="Proteomes" id="UP000006322"/>
    </source>
</evidence>
<reference evidence="3" key="1">
    <citation type="journal article" date="2014" name="Environ. Microbiol.">
        <title>Comparative genomics of the marine bacterial genus Glaciecola reveals the high degree of genomic diversity and genomic characteristic for cold adaptation.</title>
        <authorList>
            <person name="Qin Q.L."/>
            <person name="Xie B.B."/>
            <person name="Yu Y."/>
            <person name="Shu Y.L."/>
            <person name="Rong J.C."/>
            <person name="Zhang Y.J."/>
            <person name="Zhao D.L."/>
            <person name="Chen X.L."/>
            <person name="Zhang X.Y."/>
            <person name="Chen B."/>
            <person name="Zhou B.C."/>
            <person name="Zhang Y.Z."/>
        </authorList>
    </citation>
    <scope>NUCLEOTIDE SEQUENCE [LARGE SCALE GENOMIC DNA]</scope>
    <source>
        <strain evidence="3">LMG 21857</strain>
    </source>
</reference>
<dbReference type="InterPro" id="IPR035919">
    <property type="entry name" value="EAL_sf"/>
</dbReference>
<dbReference type="Proteomes" id="UP000006322">
    <property type="component" value="Unassembled WGS sequence"/>
</dbReference>
<dbReference type="SMART" id="SM00052">
    <property type="entry name" value="EAL"/>
    <property type="match status" value="1"/>
</dbReference>
<dbReference type="CDD" id="cd01948">
    <property type="entry name" value="EAL"/>
    <property type="match status" value="1"/>
</dbReference>
<dbReference type="InterPro" id="IPR001633">
    <property type="entry name" value="EAL_dom"/>
</dbReference>
<dbReference type="Gene3D" id="3.20.20.450">
    <property type="entry name" value="EAL domain"/>
    <property type="match status" value="1"/>
</dbReference>
<proteinExistence type="predicted"/>
<keyword evidence="3" id="KW-1185">Reference proteome</keyword>
<accession>K6ZQK4</accession>
<dbReference type="GO" id="GO:0071111">
    <property type="term" value="F:cyclic-guanylate-specific phosphodiesterase activity"/>
    <property type="evidence" value="ECO:0007669"/>
    <property type="project" value="InterPro"/>
</dbReference>
<dbReference type="OrthoDB" id="1673646at2"/>
<dbReference type="RefSeq" id="WP_007104350.1">
    <property type="nucleotide sequence ID" value="NZ_BAER01000041.1"/>
</dbReference>
<dbReference type="EMBL" id="BAER01000041">
    <property type="protein sequence ID" value="GAC32562.1"/>
    <property type="molecule type" value="Genomic_DNA"/>
</dbReference>
<dbReference type="PROSITE" id="PS50883">
    <property type="entry name" value="EAL"/>
    <property type="match status" value="1"/>
</dbReference>
<sequence>MEEISELANRSSCNQCSEQQELGFDFTMAFQPIVNFRQRRVFGYEALARGLNNESAYSVISQVNQDNLYLFDQLCRIKAIALAAKLELNSILSINFLPNAVYKPQRCIRTTLAAAEEYNFPINKIMFEFTEGEKIQDSEHVRGIVEYYREQGFITAIDDFGEGYSGLGLLANFQTTIVKLDMGLIRGIDTDTVRQSIVRHCVNMFRELNIEPLAEGIETREEANWLFAAGIDLLQGYFFARPGFECLPSVDFNDF</sequence>
<evidence type="ECO:0000259" key="1">
    <source>
        <dbReference type="PROSITE" id="PS50883"/>
    </source>
</evidence>
<name>K6ZQK4_9ALTE</name>
<comment type="caution">
    <text evidence="2">The sequence shown here is derived from an EMBL/GenBank/DDBJ whole genome shotgun (WGS) entry which is preliminary data.</text>
</comment>
<dbReference type="SUPFAM" id="SSF141868">
    <property type="entry name" value="EAL domain-like"/>
    <property type="match status" value="1"/>
</dbReference>
<dbReference type="AlphaFoldDB" id="K6ZQK4"/>
<evidence type="ECO:0000313" key="2">
    <source>
        <dbReference type="EMBL" id="GAC32562.1"/>
    </source>
</evidence>
<dbReference type="STRING" id="1129793.GPLA_1648"/>
<protein>
    <submittedName>
        <fullName evidence="2">EAL domain-containing protein</fullName>
    </submittedName>
</protein>
<organism evidence="2 3">
    <name type="scientific">Paraglaciecola polaris LMG 21857</name>
    <dbReference type="NCBI Taxonomy" id="1129793"/>
    <lineage>
        <taxon>Bacteria</taxon>
        <taxon>Pseudomonadati</taxon>
        <taxon>Pseudomonadota</taxon>
        <taxon>Gammaproteobacteria</taxon>
        <taxon>Alteromonadales</taxon>
        <taxon>Alteromonadaceae</taxon>
        <taxon>Paraglaciecola</taxon>
    </lineage>
</organism>
<dbReference type="PANTHER" id="PTHR33121">
    <property type="entry name" value="CYCLIC DI-GMP PHOSPHODIESTERASE PDEF"/>
    <property type="match status" value="1"/>
</dbReference>
<feature type="domain" description="EAL" evidence="1">
    <location>
        <begin position="6"/>
        <end position="255"/>
    </location>
</feature>